<proteinExistence type="predicted"/>
<protein>
    <recommendedName>
        <fullName evidence="1">Pterin-binding domain-containing protein</fullName>
    </recommendedName>
</protein>
<dbReference type="PROSITE" id="PS00792">
    <property type="entry name" value="DHPS_1"/>
    <property type="match status" value="1"/>
</dbReference>
<feature type="domain" description="Pterin-binding" evidence="1">
    <location>
        <begin position="26"/>
        <end position="57"/>
    </location>
</feature>
<dbReference type="PROSITE" id="PS50972">
    <property type="entry name" value="PTERIN_BINDING"/>
    <property type="match status" value="1"/>
</dbReference>
<name>X1GVI1_9ZZZZ</name>
<comment type="caution">
    <text evidence="2">The sequence shown here is derived from an EMBL/GenBank/DDBJ whole genome shotgun (WGS) entry which is preliminary data.</text>
</comment>
<gene>
    <name evidence="2" type="ORF">S03H2_39430</name>
</gene>
<sequence length="57" mass="6400">MNPKDTLFSRNHSIKIKGQLIDFSVPKVMGVLNVTPDSFYDGGRYTAEKKIASKVEK</sequence>
<dbReference type="AlphaFoldDB" id="X1GVI1"/>
<dbReference type="SUPFAM" id="SSF51717">
    <property type="entry name" value="Dihydropteroate synthetase-like"/>
    <property type="match status" value="1"/>
</dbReference>
<organism evidence="2">
    <name type="scientific">marine sediment metagenome</name>
    <dbReference type="NCBI Taxonomy" id="412755"/>
    <lineage>
        <taxon>unclassified sequences</taxon>
        <taxon>metagenomes</taxon>
        <taxon>ecological metagenomes</taxon>
    </lineage>
</organism>
<dbReference type="GO" id="GO:0042558">
    <property type="term" value="P:pteridine-containing compound metabolic process"/>
    <property type="evidence" value="ECO:0007669"/>
    <property type="project" value="InterPro"/>
</dbReference>
<dbReference type="Gene3D" id="3.20.20.20">
    <property type="entry name" value="Dihydropteroate synthase-like"/>
    <property type="match status" value="1"/>
</dbReference>
<dbReference type="EMBL" id="BARU01024377">
    <property type="protein sequence ID" value="GAH48875.1"/>
    <property type="molecule type" value="Genomic_DNA"/>
</dbReference>
<dbReference type="InterPro" id="IPR000489">
    <property type="entry name" value="Pterin-binding_dom"/>
</dbReference>
<reference evidence="2" key="1">
    <citation type="journal article" date="2014" name="Front. Microbiol.">
        <title>High frequency of phylogenetically diverse reductive dehalogenase-homologous genes in deep subseafloor sedimentary metagenomes.</title>
        <authorList>
            <person name="Kawai M."/>
            <person name="Futagami T."/>
            <person name="Toyoda A."/>
            <person name="Takaki Y."/>
            <person name="Nishi S."/>
            <person name="Hori S."/>
            <person name="Arai W."/>
            <person name="Tsubouchi T."/>
            <person name="Morono Y."/>
            <person name="Uchiyama I."/>
            <person name="Ito T."/>
            <person name="Fujiyama A."/>
            <person name="Inagaki F."/>
            <person name="Takami H."/>
        </authorList>
    </citation>
    <scope>NUCLEOTIDE SEQUENCE</scope>
    <source>
        <strain evidence="2">Expedition CK06-06</strain>
    </source>
</reference>
<evidence type="ECO:0000259" key="1">
    <source>
        <dbReference type="PROSITE" id="PS50972"/>
    </source>
</evidence>
<dbReference type="InterPro" id="IPR011005">
    <property type="entry name" value="Dihydropteroate_synth-like_sf"/>
</dbReference>
<evidence type="ECO:0000313" key="2">
    <source>
        <dbReference type="EMBL" id="GAH48875.1"/>
    </source>
</evidence>
<accession>X1GVI1</accession>